<organism evidence="5 6">
    <name type="scientific">Prauserella halophila</name>
    <dbReference type="NCBI Taxonomy" id="185641"/>
    <lineage>
        <taxon>Bacteria</taxon>
        <taxon>Bacillati</taxon>
        <taxon>Actinomycetota</taxon>
        <taxon>Actinomycetes</taxon>
        <taxon>Pseudonocardiales</taxon>
        <taxon>Pseudonocardiaceae</taxon>
        <taxon>Prauserella</taxon>
    </lineage>
</organism>
<comment type="caution">
    <text evidence="5">The sequence shown here is derived from an EMBL/GenBank/DDBJ whole genome shotgun (WGS) entry which is preliminary data.</text>
</comment>
<dbReference type="PANTHER" id="PTHR43580">
    <property type="entry name" value="OXIDOREDUCTASE GLYR1-RELATED"/>
    <property type="match status" value="1"/>
</dbReference>
<feature type="domain" description="NADPH-dependent reductive aminase-like C-terminal" evidence="4">
    <location>
        <begin position="170"/>
        <end position="295"/>
    </location>
</feature>
<dbReference type="Proteomes" id="UP001500653">
    <property type="component" value="Unassembled WGS sequence"/>
</dbReference>
<evidence type="ECO:0000313" key="5">
    <source>
        <dbReference type="EMBL" id="GAA1250978.1"/>
    </source>
</evidence>
<sequence length="300" mass="31248">MASKPATEPATAEGVTILGTGAMGSALAGELLGAGHPVTVWNRTAERAVPLATRGAAQAETPGQAVIAHPLVVMCLLRAGSVHDTLTPVAAELRGRTLLNVTTTTPNESRELARWAADHDVTYLDGAILAVPEMIGSPAAQIFYSGSREAYDRFRDVLDVWSNGTYDGDDAGAASLIDLALLSGMYQMFAGFFHGAAMAGFADLSATEFAARAAPFLAAMTEGFADFAGVIDGGDYAVPGQQSLEFSDLSHIVRASEEQGVDPAPVATVQELISRQIAAGHGSEGFPRVYESLRRPAAQA</sequence>
<dbReference type="InterPro" id="IPR015815">
    <property type="entry name" value="HIBADH-related"/>
</dbReference>
<proteinExistence type="inferred from homology"/>
<dbReference type="SUPFAM" id="SSF51735">
    <property type="entry name" value="NAD(P)-binding Rossmann-fold domains"/>
    <property type="match status" value="1"/>
</dbReference>
<name>A0ABP4H580_9PSEU</name>
<dbReference type="Pfam" id="PF21761">
    <property type="entry name" value="RedAm-like_C"/>
    <property type="match status" value="1"/>
</dbReference>
<evidence type="ECO:0000259" key="3">
    <source>
        <dbReference type="Pfam" id="PF03446"/>
    </source>
</evidence>
<gene>
    <name evidence="5" type="ORF">GCM10009676_42180</name>
</gene>
<dbReference type="InterPro" id="IPR048666">
    <property type="entry name" value="RedAm-like_C"/>
</dbReference>
<comment type="similarity">
    <text evidence="1">Belongs to the HIBADH-related family.</text>
</comment>
<evidence type="ECO:0000256" key="2">
    <source>
        <dbReference type="ARBA" id="ARBA00023002"/>
    </source>
</evidence>
<keyword evidence="6" id="KW-1185">Reference proteome</keyword>
<dbReference type="Gene3D" id="3.40.50.720">
    <property type="entry name" value="NAD(P)-binding Rossmann-like Domain"/>
    <property type="match status" value="1"/>
</dbReference>
<dbReference type="Gene3D" id="1.10.1040.10">
    <property type="entry name" value="N-(1-d-carboxylethyl)-l-norvaline Dehydrogenase, domain 2"/>
    <property type="match status" value="1"/>
</dbReference>
<dbReference type="InterPro" id="IPR013328">
    <property type="entry name" value="6PGD_dom2"/>
</dbReference>
<dbReference type="Pfam" id="PF03446">
    <property type="entry name" value="NAD_binding_2"/>
    <property type="match status" value="1"/>
</dbReference>
<accession>A0ABP4H580</accession>
<dbReference type="EMBL" id="BAAALN010000018">
    <property type="protein sequence ID" value="GAA1250978.1"/>
    <property type="molecule type" value="Genomic_DNA"/>
</dbReference>
<dbReference type="InterPro" id="IPR006115">
    <property type="entry name" value="6PGDH_NADP-bd"/>
</dbReference>
<dbReference type="PANTHER" id="PTHR43580:SF2">
    <property type="entry name" value="CYTOKINE-LIKE NUCLEAR FACTOR N-PAC"/>
    <property type="match status" value="1"/>
</dbReference>
<evidence type="ECO:0000259" key="4">
    <source>
        <dbReference type="Pfam" id="PF21761"/>
    </source>
</evidence>
<protein>
    <submittedName>
        <fullName evidence="5">NAD(P)-binding domain-containing protein</fullName>
    </submittedName>
</protein>
<reference evidence="6" key="1">
    <citation type="journal article" date="2019" name="Int. J. Syst. Evol. Microbiol.">
        <title>The Global Catalogue of Microorganisms (GCM) 10K type strain sequencing project: providing services to taxonomists for standard genome sequencing and annotation.</title>
        <authorList>
            <consortium name="The Broad Institute Genomics Platform"/>
            <consortium name="The Broad Institute Genome Sequencing Center for Infectious Disease"/>
            <person name="Wu L."/>
            <person name="Ma J."/>
        </authorList>
    </citation>
    <scope>NUCLEOTIDE SEQUENCE [LARGE SCALE GENOMIC DNA]</scope>
    <source>
        <strain evidence="6">JCM 13023</strain>
    </source>
</reference>
<feature type="domain" description="6-phosphogluconate dehydrogenase NADP-binding" evidence="3">
    <location>
        <begin position="15"/>
        <end position="163"/>
    </location>
</feature>
<evidence type="ECO:0000256" key="1">
    <source>
        <dbReference type="ARBA" id="ARBA00009080"/>
    </source>
</evidence>
<dbReference type="PIRSF" id="PIRSF000103">
    <property type="entry name" value="HIBADH"/>
    <property type="match status" value="1"/>
</dbReference>
<keyword evidence="2" id="KW-0560">Oxidoreductase</keyword>
<dbReference type="RefSeq" id="WP_253864132.1">
    <property type="nucleotide sequence ID" value="NZ_BAAALN010000018.1"/>
</dbReference>
<evidence type="ECO:0000313" key="6">
    <source>
        <dbReference type="Proteomes" id="UP001500653"/>
    </source>
</evidence>
<dbReference type="InterPro" id="IPR051265">
    <property type="entry name" value="HIBADH-related_NP60_sf"/>
</dbReference>
<dbReference type="InterPro" id="IPR036291">
    <property type="entry name" value="NAD(P)-bd_dom_sf"/>
</dbReference>